<feature type="DNA-binding region" description="H-T-H motif" evidence="4">
    <location>
        <begin position="21"/>
        <end position="40"/>
    </location>
</feature>
<proteinExistence type="predicted"/>
<sequence length="197" mass="22088">MEEILDHAEAILRESGAGAITVAEIARRMDMRSPSIYKYVDSLHTIYDGLFARGQQKVADHIRRAVEDQEPGLDRLLAGLRAWVRWTIEQPGLASLLFWRPVPGFEPSPASYAPAQEIWQATRNELHTAVERGELAEQADSDDAARLLTILVSGVFSQQVSNQPGVPFDEGLFTSLTDEVLGMFVTHYSRAQRKVRR</sequence>
<organism evidence="6 7">
    <name type="scientific">Raineyella antarctica</name>
    <dbReference type="NCBI Taxonomy" id="1577474"/>
    <lineage>
        <taxon>Bacteria</taxon>
        <taxon>Bacillati</taxon>
        <taxon>Actinomycetota</taxon>
        <taxon>Actinomycetes</taxon>
        <taxon>Propionibacteriales</taxon>
        <taxon>Propionibacteriaceae</taxon>
        <taxon>Raineyella</taxon>
    </lineage>
</organism>
<dbReference type="SUPFAM" id="SSF48498">
    <property type="entry name" value="Tetracyclin repressor-like, C-terminal domain"/>
    <property type="match status" value="1"/>
</dbReference>
<protein>
    <submittedName>
        <fullName evidence="6">DNA-binding transcriptional regulator, AcrR family</fullName>
    </submittedName>
</protein>
<keyword evidence="1" id="KW-0805">Transcription regulation</keyword>
<keyword evidence="3" id="KW-0804">Transcription</keyword>
<evidence type="ECO:0000256" key="4">
    <source>
        <dbReference type="PROSITE-ProRule" id="PRU00335"/>
    </source>
</evidence>
<evidence type="ECO:0000259" key="5">
    <source>
        <dbReference type="PROSITE" id="PS50977"/>
    </source>
</evidence>
<dbReference type="InterPro" id="IPR050109">
    <property type="entry name" value="HTH-type_TetR-like_transc_reg"/>
</dbReference>
<evidence type="ECO:0000256" key="1">
    <source>
        <dbReference type="ARBA" id="ARBA00023015"/>
    </source>
</evidence>
<gene>
    <name evidence="6" type="ORF">GA0111570_11630</name>
</gene>
<dbReference type="Gene3D" id="1.10.357.10">
    <property type="entry name" value="Tetracycline Repressor, domain 2"/>
    <property type="match status" value="1"/>
</dbReference>
<dbReference type="GO" id="GO:0003700">
    <property type="term" value="F:DNA-binding transcription factor activity"/>
    <property type="evidence" value="ECO:0007669"/>
    <property type="project" value="TreeGrafter"/>
</dbReference>
<dbReference type="STRING" id="1577474.GA0111570_11630"/>
<dbReference type="EMBL" id="FMYF01000016">
    <property type="protein sequence ID" value="SDC05476.1"/>
    <property type="molecule type" value="Genomic_DNA"/>
</dbReference>
<dbReference type="SUPFAM" id="SSF46689">
    <property type="entry name" value="Homeodomain-like"/>
    <property type="match status" value="1"/>
</dbReference>
<evidence type="ECO:0000256" key="3">
    <source>
        <dbReference type="ARBA" id="ARBA00023163"/>
    </source>
</evidence>
<dbReference type="InterPro" id="IPR009057">
    <property type="entry name" value="Homeodomain-like_sf"/>
</dbReference>
<keyword evidence="7" id="KW-1185">Reference proteome</keyword>
<dbReference type="AlphaFoldDB" id="A0A1G6IIB8"/>
<dbReference type="InterPro" id="IPR001647">
    <property type="entry name" value="HTH_TetR"/>
</dbReference>
<dbReference type="Pfam" id="PF13305">
    <property type="entry name" value="TetR_C_33"/>
    <property type="match status" value="1"/>
</dbReference>
<name>A0A1G6IIB8_9ACTN</name>
<keyword evidence="2 4" id="KW-0238">DNA-binding</keyword>
<dbReference type="Proteomes" id="UP000199086">
    <property type="component" value="Unassembled WGS sequence"/>
</dbReference>
<feature type="domain" description="HTH tetR-type" evidence="5">
    <location>
        <begin position="1"/>
        <end position="58"/>
    </location>
</feature>
<reference evidence="6 7" key="1">
    <citation type="submission" date="2016-06" db="EMBL/GenBank/DDBJ databases">
        <authorList>
            <person name="Olsen C.W."/>
            <person name="Carey S."/>
            <person name="Hinshaw L."/>
            <person name="Karasin A.I."/>
        </authorList>
    </citation>
    <scope>NUCLEOTIDE SEQUENCE [LARGE SCALE GENOMIC DNA]</scope>
    <source>
        <strain evidence="6 7">LZ-22</strain>
    </source>
</reference>
<dbReference type="InterPro" id="IPR036271">
    <property type="entry name" value="Tet_transcr_reg_TetR-rel_C_sf"/>
</dbReference>
<dbReference type="PROSITE" id="PS50977">
    <property type="entry name" value="HTH_TETR_2"/>
    <property type="match status" value="1"/>
</dbReference>
<accession>A0A1G6IIB8</accession>
<dbReference type="InterPro" id="IPR025996">
    <property type="entry name" value="MT1864/Rv1816-like_C"/>
</dbReference>
<evidence type="ECO:0000313" key="6">
    <source>
        <dbReference type="EMBL" id="SDC05476.1"/>
    </source>
</evidence>
<dbReference type="PANTHER" id="PTHR30055:SF200">
    <property type="entry name" value="HTH-TYPE TRANSCRIPTIONAL REPRESSOR BDCR"/>
    <property type="match status" value="1"/>
</dbReference>
<dbReference type="PANTHER" id="PTHR30055">
    <property type="entry name" value="HTH-TYPE TRANSCRIPTIONAL REGULATOR RUTR"/>
    <property type="match status" value="1"/>
</dbReference>
<dbReference type="GO" id="GO:0000976">
    <property type="term" value="F:transcription cis-regulatory region binding"/>
    <property type="evidence" value="ECO:0007669"/>
    <property type="project" value="TreeGrafter"/>
</dbReference>
<evidence type="ECO:0000256" key="2">
    <source>
        <dbReference type="ARBA" id="ARBA00023125"/>
    </source>
</evidence>
<evidence type="ECO:0000313" key="7">
    <source>
        <dbReference type="Proteomes" id="UP000199086"/>
    </source>
</evidence>